<reference evidence="3 5" key="2">
    <citation type="submission" date="2018-10" db="EMBL/GenBank/DDBJ databases">
        <title>Complete genome sequence of Pseudomonas pelagia strain Kongs-67.</title>
        <authorList>
            <person name="Sinha R.K."/>
            <person name="Krishnan K."/>
        </authorList>
    </citation>
    <scope>NUCLEOTIDE SEQUENCE [LARGE SCALE GENOMIC DNA]</scope>
    <source>
        <strain evidence="3 5">Kongs-67</strain>
    </source>
</reference>
<dbReference type="Pfam" id="PF02342">
    <property type="entry name" value="TerD"/>
    <property type="match status" value="1"/>
</dbReference>
<dbReference type="Proteomes" id="UP000243750">
    <property type="component" value="Unassembled WGS sequence"/>
</dbReference>
<dbReference type="Proteomes" id="UP000344571">
    <property type="component" value="Chromosome"/>
</dbReference>
<dbReference type="Gene3D" id="2.60.60.30">
    <property type="entry name" value="sav2460 like domains"/>
    <property type="match status" value="1"/>
</dbReference>
<dbReference type="InterPro" id="IPR009003">
    <property type="entry name" value="Peptidase_S1_PA"/>
</dbReference>
<dbReference type="InterPro" id="IPR001940">
    <property type="entry name" value="Peptidase_S1C"/>
</dbReference>
<dbReference type="InterPro" id="IPR003325">
    <property type="entry name" value="TerD"/>
</dbReference>
<evidence type="ECO:0000313" key="5">
    <source>
        <dbReference type="Proteomes" id="UP000344571"/>
    </source>
</evidence>
<evidence type="ECO:0000313" key="4">
    <source>
        <dbReference type="Proteomes" id="UP000243750"/>
    </source>
</evidence>
<dbReference type="GO" id="GO:0006508">
    <property type="term" value="P:proteolysis"/>
    <property type="evidence" value="ECO:0007669"/>
    <property type="project" value="InterPro"/>
</dbReference>
<proteinExistence type="predicted"/>
<sequence length="378" mass="39885">MIFLSPGANVSIGGSNCSWSMESDRGALLGDYAGLALLLLDGKRNPCGNPVLFQSPQPWMEWSGGPEKAFCRISLDSLPQGCEKVLIVAYVYAAAGPVSELGSVHLIVNERIEHKHSLSGFGESAIVLGELYIRNSEWKFRALAEGSAYGLSALGRRLGCDIDDSHPNDGTQRTEATKSETATGTGFAVSPVHIMTCAHVIDRMSAISIASFEGRYRAEPVVVDERNDIALLRVDGAKPLFPVTFREGKGCELGETVVALGYPLSGLAGRGLHVTKGGVSALFGIRDDSSLLQFTAAIQPGSSGSPLFDSSGLVVGLVKSSMADAQSMNFAVKAALVLAFLDASGTGALRKVASTQRSTTEIARDAQASLWRIEASAF</sequence>
<name>A0AA91U1T4_9GAMM</name>
<dbReference type="Gene3D" id="2.40.10.10">
    <property type="entry name" value="Trypsin-like serine proteases"/>
    <property type="match status" value="2"/>
</dbReference>
<reference evidence="2 4" key="1">
    <citation type="submission" date="2017-09" db="EMBL/GenBank/DDBJ databases">
        <title>Bacterial and phytoplankton interrelationship in Kongsfjorden, an Arctic fjord.</title>
        <authorList>
            <person name="Sinha R."/>
            <person name="Krishnan K."/>
        </authorList>
    </citation>
    <scope>NUCLEOTIDE SEQUENCE [LARGE SCALE GENOMIC DNA]</scope>
    <source>
        <strain evidence="2 4">58</strain>
    </source>
</reference>
<dbReference type="EMBL" id="NWMT01000138">
    <property type="protein sequence ID" value="PCC99203.1"/>
    <property type="molecule type" value="Genomic_DNA"/>
</dbReference>
<evidence type="ECO:0000313" key="2">
    <source>
        <dbReference type="EMBL" id="PCC99203.1"/>
    </source>
</evidence>
<organism evidence="2 4">
    <name type="scientific">Halopseudomonas pelagia</name>
    <dbReference type="NCBI Taxonomy" id="553151"/>
    <lineage>
        <taxon>Bacteria</taxon>
        <taxon>Pseudomonadati</taxon>
        <taxon>Pseudomonadota</taxon>
        <taxon>Gammaproteobacteria</taxon>
        <taxon>Pseudomonadales</taxon>
        <taxon>Pseudomonadaceae</taxon>
        <taxon>Halopseudomonas</taxon>
    </lineage>
</organism>
<dbReference type="SUPFAM" id="SSF50494">
    <property type="entry name" value="Trypsin-like serine proteases"/>
    <property type="match status" value="1"/>
</dbReference>
<evidence type="ECO:0000313" key="3">
    <source>
        <dbReference type="EMBL" id="QFY57024.1"/>
    </source>
</evidence>
<dbReference type="PRINTS" id="PR00834">
    <property type="entry name" value="PROTEASES2C"/>
</dbReference>
<evidence type="ECO:0000259" key="1">
    <source>
        <dbReference type="Pfam" id="PF02342"/>
    </source>
</evidence>
<feature type="domain" description="TerD" evidence="1">
    <location>
        <begin position="70"/>
        <end position="154"/>
    </location>
</feature>
<dbReference type="AlphaFoldDB" id="A0AA91U1T4"/>
<gene>
    <name evidence="2" type="ORF">CO192_11700</name>
    <name evidence="3" type="ORF">EAO82_12015</name>
</gene>
<dbReference type="InterPro" id="IPR043504">
    <property type="entry name" value="Peptidase_S1_PA_chymotrypsin"/>
</dbReference>
<keyword evidence="5" id="KW-1185">Reference proteome</keyword>
<dbReference type="CDD" id="cd06974">
    <property type="entry name" value="TerD_like"/>
    <property type="match status" value="1"/>
</dbReference>
<dbReference type="PANTHER" id="PTHR43019">
    <property type="entry name" value="SERINE ENDOPROTEASE DEGS"/>
    <property type="match status" value="1"/>
</dbReference>
<dbReference type="EMBL" id="CP033116">
    <property type="protein sequence ID" value="QFY57024.1"/>
    <property type="molecule type" value="Genomic_DNA"/>
</dbReference>
<accession>A0AA91U1T4</accession>
<protein>
    <submittedName>
        <fullName evidence="2">Trypsin</fullName>
    </submittedName>
</protein>
<dbReference type="Pfam" id="PF13365">
    <property type="entry name" value="Trypsin_2"/>
    <property type="match status" value="1"/>
</dbReference>
<dbReference type="PANTHER" id="PTHR43019:SF23">
    <property type="entry name" value="PROTEASE DO-LIKE 5, CHLOROPLASTIC"/>
    <property type="match status" value="1"/>
</dbReference>
<dbReference type="RefSeq" id="WP_096346771.1">
    <property type="nucleotide sequence ID" value="NZ_CP033116.1"/>
</dbReference>
<dbReference type="GO" id="GO:0004252">
    <property type="term" value="F:serine-type endopeptidase activity"/>
    <property type="evidence" value="ECO:0007669"/>
    <property type="project" value="InterPro"/>
</dbReference>